<comment type="subcellular location">
    <subcellularLocation>
        <location evidence="1">Cell membrane</location>
        <topology evidence="1">Multi-pass membrane protein</topology>
    </subcellularLocation>
</comment>
<keyword evidence="7 8" id="KW-0472">Membrane</keyword>
<sequence>MFLSPTLRRQPEFRAGMRDMASAALGIGAWGLMTGVAMVKSDMSVLEAVAMTLFVYAGSSQLAAIPLLAAGAPAWVILATGFCVNLRFVVFSLHLRPYLMHMPRWRRLLHGYLTADLSYALFTKQYTAPPTTPAQQLAQEAYLTGNYFVTWCAWMGMSLLGIALANLIPQTWGLGFAGVLSLVAIVCSMATTRLRVLAALIAGATAVAAYALPLKLNIVVAIGVAVLLCFWLEKQFGLDPDAEDDK</sequence>
<dbReference type="Proteomes" id="UP000217154">
    <property type="component" value="Chromosome"/>
</dbReference>
<reference evidence="9 10" key="1">
    <citation type="submission" date="2017-09" db="EMBL/GenBank/DDBJ databases">
        <title>The diverse metabolic capabilities of V. boronicumulans make it an excellent choice for continued studies on novel biodegradation.</title>
        <authorList>
            <person name="Sun S."/>
        </authorList>
    </citation>
    <scope>NUCLEOTIDE SEQUENCE [LARGE SCALE GENOMIC DNA]</scope>
    <source>
        <strain evidence="9 10">J1</strain>
    </source>
</reference>
<feature type="transmembrane region" description="Helical" evidence="8">
    <location>
        <begin position="75"/>
        <end position="95"/>
    </location>
</feature>
<feature type="transmembrane region" description="Helical" evidence="8">
    <location>
        <begin position="172"/>
        <end position="191"/>
    </location>
</feature>
<evidence type="ECO:0000256" key="7">
    <source>
        <dbReference type="ARBA" id="ARBA00023136"/>
    </source>
</evidence>
<evidence type="ECO:0000313" key="10">
    <source>
        <dbReference type="Proteomes" id="UP000217154"/>
    </source>
</evidence>
<evidence type="ECO:0000256" key="6">
    <source>
        <dbReference type="ARBA" id="ARBA00022989"/>
    </source>
</evidence>
<keyword evidence="5 8" id="KW-0812">Transmembrane</keyword>
<dbReference type="AlphaFoldDB" id="A0A250DTJ6"/>
<evidence type="ECO:0000256" key="8">
    <source>
        <dbReference type="SAM" id="Phobius"/>
    </source>
</evidence>
<name>A0A250DTJ6_9BURK</name>
<feature type="transmembrane region" description="Helical" evidence="8">
    <location>
        <begin position="147"/>
        <end position="165"/>
    </location>
</feature>
<comment type="similarity">
    <text evidence="2">Belongs to the AzlC family.</text>
</comment>
<dbReference type="InterPro" id="IPR011606">
    <property type="entry name" value="Brnchd-chn_aa_trnsp_permease"/>
</dbReference>
<keyword evidence="6 8" id="KW-1133">Transmembrane helix</keyword>
<organism evidence="9 10">
    <name type="scientific">Variovorax boronicumulans</name>
    <dbReference type="NCBI Taxonomy" id="436515"/>
    <lineage>
        <taxon>Bacteria</taxon>
        <taxon>Pseudomonadati</taxon>
        <taxon>Pseudomonadota</taxon>
        <taxon>Betaproteobacteria</taxon>
        <taxon>Burkholderiales</taxon>
        <taxon>Comamonadaceae</taxon>
        <taxon>Variovorax</taxon>
    </lineage>
</organism>
<evidence type="ECO:0000256" key="5">
    <source>
        <dbReference type="ARBA" id="ARBA00022692"/>
    </source>
</evidence>
<feature type="transmembrane region" description="Helical" evidence="8">
    <location>
        <begin position="20"/>
        <end position="39"/>
    </location>
</feature>
<dbReference type="KEGG" id="vbo:CKY39_32020"/>
<proteinExistence type="inferred from homology"/>
<protein>
    <submittedName>
        <fullName evidence="9">Branched-chain amino acid ABC transporter permease</fullName>
    </submittedName>
</protein>
<dbReference type="EMBL" id="CP023284">
    <property type="protein sequence ID" value="ATA57339.1"/>
    <property type="molecule type" value="Genomic_DNA"/>
</dbReference>
<dbReference type="GO" id="GO:1903785">
    <property type="term" value="P:L-valine transmembrane transport"/>
    <property type="evidence" value="ECO:0007669"/>
    <property type="project" value="TreeGrafter"/>
</dbReference>
<dbReference type="PANTHER" id="PTHR34979:SF1">
    <property type="entry name" value="INNER MEMBRANE PROTEIN YGAZ"/>
    <property type="match status" value="1"/>
</dbReference>
<dbReference type="GO" id="GO:0005886">
    <property type="term" value="C:plasma membrane"/>
    <property type="evidence" value="ECO:0007669"/>
    <property type="project" value="UniProtKB-SubCell"/>
</dbReference>
<evidence type="ECO:0000256" key="4">
    <source>
        <dbReference type="ARBA" id="ARBA00022475"/>
    </source>
</evidence>
<dbReference type="RefSeq" id="WP_095747260.1">
    <property type="nucleotide sequence ID" value="NZ_CP023284.1"/>
</dbReference>
<gene>
    <name evidence="9" type="ORF">CKY39_32020</name>
</gene>
<evidence type="ECO:0000256" key="3">
    <source>
        <dbReference type="ARBA" id="ARBA00022448"/>
    </source>
</evidence>
<feature type="transmembrane region" description="Helical" evidence="8">
    <location>
        <begin position="46"/>
        <end position="69"/>
    </location>
</feature>
<evidence type="ECO:0000256" key="2">
    <source>
        <dbReference type="ARBA" id="ARBA00010735"/>
    </source>
</evidence>
<evidence type="ECO:0000313" key="9">
    <source>
        <dbReference type="EMBL" id="ATA57339.1"/>
    </source>
</evidence>
<accession>A0A250DTJ6</accession>
<keyword evidence="3" id="KW-0813">Transport</keyword>
<dbReference type="PANTHER" id="PTHR34979">
    <property type="entry name" value="INNER MEMBRANE PROTEIN YGAZ"/>
    <property type="match status" value="1"/>
</dbReference>
<dbReference type="Pfam" id="PF03591">
    <property type="entry name" value="AzlC"/>
    <property type="match status" value="1"/>
</dbReference>
<keyword evidence="4" id="KW-1003">Cell membrane</keyword>
<evidence type="ECO:0000256" key="1">
    <source>
        <dbReference type="ARBA" id="ARBA00004651"/>
    </source>
</evidence>
<feature type="transmembrane region" description="Helical" evidence="8">
    <location>
        <begin position="197"/>
        <end position="230"/>
    </location>
</feature>